<dbReference type="PROSITE" id="PS50011">
    <property type="entry name" value="PROTEIN_KINASE_DOM"/>
    <property type="match status" value="1"/>
</dbReference>
<proteinExistence type="predicted"/>
<dbReference type="GO" id="GO:0004674">
    <property type="term" value="F:protein serine/threonine kinase activity"/>
    <property type="evidence" value="ECO:0007669"/>
    <property type="project" value="UniProtKB-EC"/>
</dbReference>
<comment type="caution">
    <text evidence="8">The sequence shown here is derived from an EMBL/GenBank/DDBJ whole genome shotgun (WGS) entry which is preliminary data.</text>
</comment>
<feature type="transmembrane region" description="Helical" evidence="6">
    <location>
        <begin position="495"/>
        <end position="517"/>
    </location>
</feature>
<organism evidence="8 9">
    <name type="scientific">Rubripirellula amarantea</name>
    <dbReference type="NCBI Taxonomy" id="2527999"/>
    <lineage>
        <taxon>Bacteria</taxon>
        <taxon>Pseudomonadati</taxon>
        <taxon>Planctomycetota</taxon>
        <taxon>Planctomycetia</taxon>
        <taxon>Pirellulales</taxon>
        <taxon>Pirellulaceae</taxon>
        <taxon>Rubripirellula</taxon>
    </lineage>
</organism>
<dbReference type="Pfam" id="PF00069">
    <property type="entry name" value="Pkinase"/>
    <property type="match status" value="1"/>
</dbReference>
<dbReference type="PANTHER" id="PTHR43289:SF6">
    <property type="entry name" value="SERINE_THREONINE-PROTEIN KINASE NEKL-3"/>
    <property type="match status" value="1"/>
</dbReference>
<dbReference type="PANTHER" id="PTHR43289">
    <property type="entry name" value="MITOGEN-ACTIVATED PROTEIN KINASE KINASE KINASE 20-RELATED"/>
    <property type="match status" value="1"/>
</dbReference>
<evidence type="ECO:0000259" key="7">
    <source>
        <dbReference type="PROSITE" id="PS50011"/>
    </source>
</evidence>
<dbReference type="PROSITE" id="PS00108">
    <property type="entry name" value="PROTEIN_KINASE_ST"/>
    <property type="match status" value="1"/>
</dbReference>
<reference evidence="8 9" key="1">
    <citation type="submission" date="2019-02" db="EMBL/GenBank/DDBJ databases">
        <title>Deep-cultivation of Planctomycetes and their phenomic and genomic characterization uncovers novel biology.</title>
        <authorList>
            <person name="Wiegand S."/>
            <person name="Jogler M."/>
            <person name="Boedeker C."/>
            <person name="Pinto D."/>
            <person name="Vollmers J."/>
            <person name="Rivas-Marin E."/>
            <person name="Kohn T."/>
            <person name="Peeters S.H."/>
            <person name="Heuer A."/>
            <person name="Rast P."/>
            <person name="Oberbeckmann S."/>
            <person name="Bunk B."/>
            <person name="Jeske O."/>
            <person name="Meyerdierks A."/>
            <person name="Storesund J.E."/>
            <person name="Kallscheuer N."/>
            <person name="Luecker S."/>
            <person name="Lage O.M."/>
            <person name="Pohl T."/>
            <person name="Merkel B.J."/>
            <person name="Hornburger P."/>
            <person name="Mueller R.-W."/>
            <person name="Bruemmer F."/>
            <person name="Labrenz M."/>
            <person name="Spormann A.M."/>
            <person name="Op Den Camp H."/>
            <person name="Overmann J."/>
            <person name="Amann R."/>
            <person name="Jetten M.S.M."/>
            <person name="Mascher T."/>
            <person name="Medema M.H."/>
            <person name="Devos D.P."/>
            <person name="Kaster A.-K."/>
            <person name="Ovreas L."/>
            <person name="Rohde M."/>
            <person name="Galperin M.Y."/>
            <person name="Jogler C."/>
        </authorList>
    </citation>
    <scope>NUCLEOTIDE SEQUENCE [LARGE SCALE GENOMIC DNA]</scope>
    <source>
        <strain evidence="8 9">Pla22</strain>
    </source>
</reference>
<dbReference type="InterPro" id="IPR000719">
    <property type="entry name" value="Prot_kinase_dom"/>
</dbReference>
<evidence type="ECO:0000313" key="9">
    <source>
        <dbReference type="Proteomes" id="UP000316598"/>
    </source>
</evidence>
<evidence type="ECO:0000256" key="3">
    <source>
        <dbReference type="ARBA" id="ARBA00022777"/>
    </source>
</evidence>
<evidence type="ECO:0000256" key="1">
    <source>
        <dbReference type="ARBA" id="ARBA00022679"/>
    </source>
</evidence>
<keyword evidence="6" id="KW-0472">Membrane</keyword>
<evidence type="ECO:0000256" key="4">
    <source>
        <dbReference type="ARBA" id="ARBA00022840"/>
    </source>
</evidence>
<feature type="domain" description="Protein kinase" evidence="7">
    <location>
        <begin position="67"/>
        <end position="332"/>
    </location>
</feature>
<dbReference type="Proteomes" id="UP000316598">
    <property type="component" value="Unassembled WGS sequence"/>
</dbReference>
<evidence type="ECO:0000256" key="5">
    <source>
        <dbReference type="PROSITE-ProRule" id="PRU10141"/>
    </source>
</evidence>
<sequence length="564" mass="62535">MTTASTKARQTCNQCSFAFNVHEAIGGGCPRCFVRQVVSVDDEHHSVESTPPELPAVATLQPLFDDYELLDLIGDGGMSVVYRAKQVRVDRVVALKIMKQTDSDDSQWDARFKREIDVLARLNHPGIVMVHDAGTAGRYPFIAMEYVEGVNLRQLIGQSRLTSQEMLKIVPDICDALQYAHDRGIVHRDLKPENILIDQQGRAKIADFGLSKLTDQAILENADAALTKSSQVFGTPRYMAPEQYKGSGDVDSRADLYSLGVVLYEMLTGVIPQAGSDPPSIINERREMDSIQASQCSHFSDAIELDDKVSKLMAAEPSRRYQSAAEFRSDFLRAFTQRPSPLLPSSIRWPDKTVVAKWTLAVFTLSVFLFGLPVFATAFDHVWKSINEDFHGQSNYAKTSRLQAGYWTVCGLMIWFSSGVLTQVALSGVKDWRSSSLSEKLLAPVHYITGLVLLCLVFLLPLIATVLWASIPFWTSVRDWQLFGTSFSPGTNGPYGWKALQVGLLLSAIWISVLFAINEWRTANENGLDARLRLPAIASRAIFSFAFSASLFGTLIATFVTAKL</sequence>
<dbReference type="CDD" id="cd14014">
    <property type="entry name" value="STKc_PknB_like"/>
    <property type="match status" value="1"/>
</dbReference>
<feature type="binding site" evidence="5">
    <location>
        <position position="96"/>
    </location>
    <ligand>
        <name>ATP</name>
        <dbReference type="ChEBI" id="CHEBI:30616"/>
    </ligand>
</feature>
<dbReference type="InterPro" id="IPR017441">
    <property type="entry name" value="Protein_kinase_ATP_BS"/>
</dbReference>
<keyword evidence="9" id="KW-1185">Reference proteome</keyword>
<keyword evidence="2 5" id="KW-0547">Nucleotide-binding</keyword>
<feature type="transmembrane region" description="Helical" evidence="6">
    <location>
        <begin position="537"/>
        <end position="560"/>
    </location>
</feature>
<dbReference type="Gene3D" id="1.10.510.10">
    <property type="entry name" value="Transferase(Phosphotransferase) domain 1"/>
    <property type="match status" value="1"/>
</dbReference>
<gene>
    <name evidence="8" type="primary">pknB_24</name>
    <name evidence="8" type="ORF">Pla22_41680</name>
</gene>
<feature type="transmembrane region" description="Helical" evidence="6">
    <location>
        <begin position="404"/>
        <end position="426"/>
    </location>
</feature>
<keyword evidence="6" id="KW-0812">Transmembrane</keyword>
<evidence type="ECO:0000256" key="2">
    <source>
        <dbReference type="ARBA" id="ARBA00022741"/>
    </source>
</evidence>
<dbReference type="GO" id="GO:0005524">
    <property type="term" value="F:ATP binding"/>
    <property type="evidence" value="ECO:0007669"/>
    <property type="project" value="UniProtKB-UniRule"/>
</dbReference>
<dbReference type="InterPro" id="IPR011009">
    <property type="entry name" value="Kinase-like_dom_sf"/>
</dbReference>
<dbReference type="InterPro" id="IPR008271">
    <property type="entry name" value="Ser/Thr_kinase_AS"/>
</dbReference>
<dbReference type="AlphaFoldDB" id="A0A5C5WL33"/>
<keyword evidence="1 8" id="KW-0808">Transferase</keyword>
<dbReference type="PROSITE" id="PS00107">
    <property type="entry name" value="PROTEIN_KINASE_ATP"/>
    <property type="match status" value="1"/>
</dbReference>
<dbReference type="RefSeq" id="WP_146516450.1">
    <property type="nucleotide sequence ID" value="NZ_SJPI01000002.1"/>
</dbReference>
<feature type="transmembrane region" description="Helical" evidence="6">
    <location>
        <begin position="447"/>
        <end position="475"/>
    </location>
</feature>
<dbReference type="OrthoDB" id="6111975at2"/>
<evidence type="ECO:0000256" key="6">
    <source>
        <dbReference type="SAM" id="Phobius"/>
    </source>
</evidence>
<dbReference type="EMBL" id="SJPI01000002">
    <property type="protein sequence ID" value="TWT51390.1"/>
    <property type="molecule type" value="Genomic_DNA"/>
</dbReference>
<dbReference type="EC" id="2.7.11.1" evidence="8"/>
<dbReference type="SMART" id="SM00220">
    <property type="entry name" value="S_TKc"/>
    <property type="match status" value="1"/>
</dbReference>
<keyword evidence="3 8" id="KW-0418">Kinase</keyword>
<dbReference type="Gene3D" id="3.30.200.20">
    <property type="entry name" value="Phosphorylase Kinase, domain 1"/>
    <property type="match status" value="1"/>
</dbReference>
<protein>
    <submittedName>
        <fullName evidence="8">Serine/threonine-protein kinase PknB</fullName>
        <ecNumber evidence="8">2.7.11.1</ecNumber>
    </submittedName>
</protein>
<accession>A0A5C5WL33</accession>
<dbReference type="SUPFAM" id="SSF56112">
    <property type="entry name" value="Protein kinase-like (PK-like)"/>
    <property type="match status" value="1"/>
</dbReference>
<evidence type="ECO:0000313" key="8">
    <source>
        <dbReference type="EMBL" id="TWT51390.1"/>
    </source>
</evidence>
<name>A0A5C5WL33_9BACT</name>
<keyword evidence="6" id="KW-1133">Transmembrane helix</keyword>
<keyword evidence="4 5" id="KW-0067">ATP-binding</keyword>
<feature type="transmembrane region" description="Helical" evidence="6">
    <location>
        <begin position="358"/>
        <end position="379"/>
    </location>
</feature>